<keyword evidence="1" id="KW-0560">Oxidoreductase</keyword>
<protein>
    <submittedName>
        <fullName evidence="1">NADPH dehydrogenase</fullName>
        <ecNumber evidence="1">1.6.99.1</ecNumber>
    </submittedName>
</protein>
<dbReference type="Proteomes" id="UP001380953">
    <property type="component" value="Unassembled WGS sequence"/>
</dbReference>
<sequence>MSLLLSPIQIGKLSLKNRIMMSPMGTVSAAEDGKVNEWHLLHYGARALGQVGLIMLEVTAVMESGSDRGSLGLWDDDQIPALRKLVASLHEQGSKVGIQLWHAGRKTDYAERAVSASGLPHAGQSSRTLNIEEIEEVVHAFGAAAARAEKAGVDVIELHAAHGYLLNDFLSVYANRRTDRYGASPQNRYRLLGETIHAVRNHWSGPLFVRVSADEYGELGNRIEDTIRYAQWMKQQGIDLIDVSSGGVHAERPPAVFPGYQVPYAEALRRETKLPTAAVGLITDGQQAEDILQNGNADLIAVGRALLRDPFWVRTAAQQLGETLEEPAPYRGMWFGTHAQ</sequence>
<dbReference type="EMBL" id="JBBKAR010000018">
    <property type="protein sequence ID" value="MEJ8303488.1"/>
    <property type="molecule type" value="Genomic_DNA"/>
</dbReference>
<gene>
    <name evidence="1" type="ORF">WKI47_06100</name>
</gene>
<proteinExistence type="predicted"/>
<organism evidence="1 2">
    <name type="scientific">Saccharibacillus sacchari</name>
    <dbReference type="NCBI Taxonomy" id="456493"/>
    <lineage>
        <taxon>Bacteria</taxon>
        <taxon>Bacillati</taxon>
        <taxon>Bacillota</taxon>
        <taxon>Bacilli</taxon>
        <taxon>Bacillales</taxon>
        <taxon>Paenibacillaceae</taxon>
        <taxon>Saccharibacillus</taxon>
    </lineage>
</organism>
<evidence type="ECO:0000313" key="2">
    <source>
        <dbReference type="Proteomes" id="UP001380953"/>
    </source>
</evidence>
<dbReference type="EC" id="1.6.99.1" evidence="1"/>
<name>A0ACC6P985_9BACL</name>
<comment type="caution">
    <text evidence="1">The sequence shown here is derived from an EMBL/GenBank/DDBJ whole genome shotgun (WGS) entry which is preliminary data.</text>
</comment>
<reference evidence="1" key="1">
    <citation type="submission" date="2024-03" db="EMBL/GenBank/DDBJ databases">
        <title>Whole genome sequecning of epiphytes from Marcgravia umbellata leaves.</title>
        <authorList>
            <person name="Kumar G."/>
            <person name="Savka M.A."/>
        </authorList>
    </citation>
    <scope>NUCLEOTIDE SEQUENCE</scope>
    <source>
        <strain evidence="1">RIT_BL5</strain>
    </source>
</reference>
<keyword evidence="2" id="KW-1185">Reference proteome</keyword>
<evidence type="ECO:0000313" key="1">
    <source>
        <dbReference type="EMBL" id="MEJ8303488.1"/>
    </source>
</evidence>
<accession>A0ACC6P985</accession>